<dbReference type="CDD" id="cd05387">
    <property type="entry name" value="BY-kinase"/>
    <property type="match status" value="1"/>
</dbReference>
<accession>A0A0F7KTB5</accession>
<feature type="compositionally biased region" description="Low complexity" evidence="9">
    <location>
        <begin position="268"/>
        <end position="281"/>
    </location>
</feature>
<dbReference type="EC" id="2.7.10.-" evidence="13"/>
<dbReference type="RefSeq" id="WP_053833490.1">
    <property type="nucleotide sequence ID" value="NZ_CP011452.2"/>
</dbReference>
<evidence type="ECO:0000256" key="7">
    <source>
        <dbReference type="ARBA" id="ARBA00023136"/>
    </source>
</evidence>
<dbReference type="Gene3D" id="3.40.50.300">
    <property type="entry name" value="P-loop containing nucleotide triphosphate hydrolases"/>
    <property type="match status" value="1"/>
</dbReference>
<evidence type="ECO:0000256" key="2">
    <source>
        <dbReference type="ARBA" id="ARBA00022475"/>
    </source>
</evidence>
<dbReference type="Pfam" id="PF02706">
    <property type="entry name" value="Wzz"/>
    <property type="match status" value="1"/>
</dbReference>
<evidence type="ECO:0000259" key="11">
    <source>
        <dbReference type="Pfam" id="PF02706"/>
    </source>
</evidence>
<dbReference type="PANTHER" id="PTHR32309">
    <property type="entry name" value="TYROSINE-PROTEIN KINASE"/>
    <property type="match status" value="1"/>
</dbReference>
<evidence type="ECO:0000256" key="5">
    <source>
        <dbReference type="ARBA" id="ARBA00022840"/>
    </source>
</evidence>
<dbReference type="STRING" id="1267766.WYH_01808"/>
<evidence type="ECO:0000256" key="6">
    <source>
        <dbReference type="ARBA" id="ARBA00022989"/>
    </source>
</evidence>
<dbReference type="InterPro" id="IPR005702">
    <property type="entry name" value="Wzc-like_C"/>
</dbReference>
<evidence type="ECO:0000256" key="3">
    <source>
        <dbReference type="ARBA" id="ARBA00022692"/>
    </source>
</evidence>
<keyword evidence="14" id="KW-1185">Reference proteome</keyword>
<feature type="domain" description="Tyrosine-protein kinase G-rich" evidence="12">
    <location>
        <begin position="397"/>
        <end position="472"/>
    </location>
</feature>
<evidence type="ECO:0000313" key="13">
    <source>
        <dbReference type="EMBL" id="AKH42844.1"/>
    </source>
</evidence>
<dbReference type="InterPro" id="IPR027417">
    <property type="entry name" value="P-loop_NTPase"/>
</dbReference>
<dbReference type="Proteomes" id="UP000034392">
    <property type="component" value="Chromosome"/>
</dbReference>
<dbReference type="PANTHER" id="PTHR32309:SF31">
    <property type="entry name" value="CAPSULAR EXOPOLYSACCHARIDE FAMILY"/>
    <property type="match status" value="1"/>
</dbReference>
<keyword evidence="6 10" id="KW-1133">Transmembrane helix</keyword>
<keyword evidence="3 10" id="KW-0812">Transmembrane</keyword>
<evidence type="ECO:0000256" key="8">
    <source>
        <dbReference type="SAM" id="Coils"/>
    </source>
</evidence>
<evidence type="ECO:0000256" key="10">
    <source>
        <dbReference type="SAM" id="Phobius"/>
    </source>
</evidence>
<feature type="transmembrane region" description="Helical" evidence="10">
    <location>
        <begin position="52"/>
        <end position="72"/>
    </location>
</feature>
<protein>
    <submittedName>
        <fullName evidence="13">Tyrosine-protein kinase etk</fullName>
        <ecNumber evidence="13">2.7.10.-</ecNumber>
    </submittedName>
</protein>
<keyword evidence="13" id="KW-0808">Transferase</keyword>
<dbReference type="GO" id="GO:0005886">
    <property type="term" value="C:plasma membrane"/>
    <property type="evidence" value="ECO:0007669"/>
    <property type="project" value="UniProtKB-SubCell"/>
</dbReference>
<feature type="region of interest" description="Disordered" evidence="9">
    <location>
        <begin position="268"/>
        <end position="320"/>
    </location>
</feature>
<evidence type="ECO:0000259" key="12">
    <source>
        <dbReference type="Pfam" id="PF13807"/>
    </source>
</evidence>
<feature type="domain" description="Polysaccharide chain length determinant N-terminal" evidence="11">
    <location>
        <begin position="40"/>
        <end position="125"/>
    </location>
</feature>
<dbReference type="PATRIC" id="fig|1267766.3.peg.1827"/>
<reference evidence="13" key="1">
    <citation type="submission" date="2015-05" db="EMBL/GenBank/DDBJ databases">
        <title>The complete genome of Altererythrobacter atlanticus strain 26DY36.</title>
        <authorList>
            <person name="Wu Y.-H."/>
            <person name="Cheng H."/>
            <person name="Wu X.-W."/>
        </authorList>
    </citation>
    <scope>NUCLEOTIDE SEQUENCE [LARGE SCALE GENOMIC DNA]</scope>
    <source>
        <strain evidence="13">26DY36</strain>
    </source>
</reference>
<keyword evidence="4" id="KW-0547">Nucleotide-binding</keyword>
<evidence type="ECO:0000256" key="1">
    <source>
        <dbReference type="ARBA" id="ARBA00004651"/>
    </source>
</evidence>
<dbReference type="InterPro" id="IPR003856">
    <property type="entry name" value="LPS_length_determ_N"/>
</dbReference>
<evidence type="ECO:0000256" key="9">
    <source>
        <dbReference type="SAM" id="MobiDB-lite"/>
    </source>
</evidence>
<keyword evidence="2" id="KW-1003">Cell membrane</keyword>
<proteinExistence type="predicted"/>
<evidence type="ECO:0000256" key="4">
    <source>
        <dbReference type="ARBA" id="ARBA00022741"/>
    </source>
</evidence>
<keyword evidence="7 10" id="KW-0472">Membrane</keyword>
<keyword evidence="5" id="KW-0067">ATP-binding</keyword>
<dbReference type="GO" id="GO:0016301">
    <property type="term" value="F:kinase activity"/>
    <property type="evidence" value="ECO:0007669"/>
    <property type="project" value="UniProtKB-KW"/>
</dbReference>
<gene>
    <name evidence="13" type="primary">etk_2</name>
    <name evidence="13" type="ORF">WYH_01808</name>
</gene>
<dbReference type="SUPFAM" id="SSF52540">
    <property type="entry name" value="P-loop containing nucleoside triphosphate hydrolases"/>
    <property type="match status" value="1"/>
</dbReference>
<dbReference type="InterPro" id="IPR032807">
    <property type="entry name" value="GNVR"/>
</dbReference>
<dbReference type="EMBL" id="CP011452">
    <property type="protein sequence ID" value="AKH42844.1"/>
    <property type="molecule type" value="Genomic_DNA"/>
</dbReference>
<comment type="subcellular location">
    <subcellularLocation>
        <location evidence="1">Cell membrane</location>
        <topology evidence="1">Multi-pass membrane protein</topology>
    </subcellularLocation>
</comment>
<dbReference type="InterPro" id="IPR050445">
    <property type="entry name" value="Bact_polysacc_biosynth/exp"/>
</dbReference>
<dbReference type="OrthoDB" id="230260at2"/>
<name>A0A0F7KTB5_9SPHN</name>
<keyword evidence="8" id="KW-0175">Coiled coil</keyword>
<keyword evidence="13" id="KW-0418">Kinase</keyword>
<dbReference type="KEGG" id="aay:WYH_01808"/>
<sequence length="772" mass="84000">MAQTNIALADADFSKFDYDATESGPDEVSGRGGGGGTHEVRNVLRALRRNRWLIVSIVAVAVVLAAISQLLATPMYKSVATVQVELTDEEGTNQAEAEARNAIRVQNEAKIYRSRAVAAKVVEDLDLINNRQFMGSNFVRDGELSEQEHAAAVTKLTRMISVVNAPQSDLLDIEVTSPYPDLAADIANQYPLSAQEMRVSRRQRMRRRMLTDLEQESTRLAAKLAAAEKKVAEFRAESGMLEGAGGSEDLAQINRVAVEAASAQALKSASSARSSGVSRAAGMTSTANADSPLLQQQRRRRAELETERTRLSSTFGAGHPQMVSLSNQISELDQSIRREEAAVQAAARQQAAAEAAQQRTLAESERDAAAARANELRGMLNEMTAKAYSNNANKAQLAQLEREAEVARSAYMSTVNSEEEVRSALGIIGVNSTLISGAVPQSEPFYPKPARTIAGALLAALVISLLIVFARELLDDKLRSPSQIFRMFGLKTFGMFPALDRSETTDMTLENNPVVNEPHSVFAEVARGLHTHILDLAKPNKTQTVFVTSPLPSDGKATVAISLCAAAAAAGQRAIVVDFDLRQPSIIQDIQRELGRPDLVDLLTEPGERIRLPAPQKPTDSRELTTYSPVVVSMREPVKNPAAVFTPDNMRNLFGRLNEDFDLVVINGPSALAVHDVRSLARFADNILLVMRWGQTTVPQIEATLDKLANRVDGAVFDGVDYADHARRGYQDEVQYYMQSTSEFAHSGGFAAEIRNQLAGFANGFKKIWARG</sequence>
<organism evidence="13 14">
    <name type="scientific">Croceibacterium atlanticum</name>
    <dbReference type="NCBI Taxonomy" id="1267766"/>
    <lineage>
        <taxon>Bacteria</taxon>
        <taxon>Pseudomonadati</taxon>
        <taxon>Pseudomonadota</taxon>
        <taxon>Alphaproteobacteria</taxon>
        <taxon>Sphingomonadales</taxon>
        <taxon>Erythrobacteraceae</taxon>
        <taxon>Croceibacterium</taxon>
    </lineage>
</organism>
<dbReference type="Pfam" id="PF13807">
    <property type="entry name" value="GNVR"/>
    <property type="match status" value="1"/>
</dbReference>
<feature type="coiled-coil region" evidence="8">
    <location>
        <begin position="210"/>
        <end position="237"/>
    </location>
</feature>
<dbReference type="AlphaFoldDB" id="A0A0F7KTB5"/>
<evidence type="ECO:0000313" key="14">
    <source>
        <dbReference type="Proteomes" id="UP000034392"/>
    </source>
</evidence>